<name>A0A0M3UG91_9MICC</name>
<keyword evidence="2" id="KW-1185">Reference proteome</keyword>
<accession>A0A0M3UG91</accession>
<gene>
    <name evidence="1" type="ORF">AOC05_08500</name>
</gene>
<dbReference type="PATRIC" id="fig|656366.3.peg.1833"/>
<evidence type="ECO:0000313" key="1">
    <source>
        <dbReference type="EMBL" id="ALE92349.1"/>
    </source>
</evidence>
<evidence type="ECO:0000313" key="2">
    <source>
        <dbReference type="Proteomes" id="UP000062833"/>
    </source>
</evidence>
<proteinExistence type="predicted"/>
<dbReference type="EMBL" id="CP012677">
    <property type="protein sequence ID" value="ALE92349.1"/>
    <property type="molecule type" value="Genomic_DNA"/>
</dbReference>
<reference evidence="2" key="1">
    <citation type="submission" date="2015-09" db="EMBL/GenBank/DDBJ databases">
        <title>Complete genome of Arthrobacter alpinus strain R3.8.</title>
        <authorList>
            <person name="See-Too W.S."/>
            <person name="Chan K.G."/>
        </authorList>
    </citation>
    <scope>NUCLEOTIDE SEQUENCE [LARGE SCALE GENOMIC DNA]</scope>
    <source>
        <strain evidence="2">R3.8</strain>
    </source>
</reference>
<sequence>MLKSLLVNPGQRVLLAALQLRLWGGCASVPRIDGELPLPLGDAPASRFIAEYVHDLRSRTIRIGGWTIRTGS</sequence>
<dbReference type="AlphaFoldDB" id="A0A0M3UG91"/>
<organism evidence="1 2">
    <name type="scientific">Arthrobacter alpinus</name>
    <dbReference type="NCBI Taxonomy" id="656366"/>
    <lineage>
        <taxon>Bacteria</taxon>
        <taxon>Bacillati</taxon>
        <taxon>Actinomycetota</taxon>
        <taxon>Actinomycetes</taxon>
        <taxon>Micrococcales</taxon>
        <taxon>Micrococcaceae</taxon>
        <taxon>Arthrobacter</taxon>
    </lineage>
</organism>
<dbReference type="KEGG" id="aaq:AOC05_08500"/>
<dbReference type="Proteomes" id="UP000062833">
    <property type="component" value="Chromosome"/>
</dbReference>
<protein>
    <submittedName>
        <fullName evidence="1">Uncharacterized protein</fullName>
    </submittedName>
</protein>